<comment type="caution">
    <text evidence="1">The sequence shown here is derived from an EMBL/GenBank/DDBJ whole genome shotgun (WGS) entry which is preliminary data.</text>
</comment>
<organism evidence="1 2">
    <name type="scientific">Asticcacaulis currens</name>
    <dbReference type="NCBI Taxonomy" id="2984210"/>
    <lineage>
        <taxon>Bacteria</taxon>
        <taxon>Pseudomonadati</taxon>
        <taxon>Pseudomonadota</taxon>
        <taxon>Alphaproteobacteria</taxon>
        <taxon>Caulobacterales</taxon>
        <taxon>Caulobacteraceae</taxon>
        <taxon>Asticcacaulis</taxon>
    </lineage>
</organism>
<dbReference type="EMBL" id="JAQQKW010000004">
    <property type="protein sequence ID" value="MDC7694416.1"/>
    <property type="molecule type" value="Genomic_DNA"/>
</dbReference>
<dbReference type="RefSeq" id="WP_272741125.1">
    <property type="nucleotide sequence ID" value="NZ_JAQQKW010000004.1"/>
</dbReference>
<evidence type="ECO:0000313" key="2">
    <source>
        <dbReference type="Proteomes" id="UP001216595"/>
    </source>
</evidence>
<proteinExistence type="predicted"/>
<gene>
    <name evidence="1" type="ORF">PQU94_08995</name>
</gene>
<sequence length="125" mass="14219">MKKKNSWYKTTAMPRLKWAVLGYGLLALSMFAPLSGSYHACVERNSQRYSHALERLRAGLPIDKTKDLEHIESCQAELEGANTLEAIRIGLYFVVAVLLGTRFHNAAVKVLVFPFQWVRKRLSQP</sequence>
<dbReference type="Proteomes" id="UP001216595">
    <property type="component" value="Unassembled WGS sequence"/>
</dbReference>
<protein>
    <submittedName>
        <fullName evidence="1">Uncharacterized protein</fullName>
    </submittedName>
</protein>
<reference evidence="1 2" key="1">
    <citation type="submission" date="2023-01" db="EMBL/GenBank/DDBJ databases">
        <title>Novel species of the genus Asticcacaulis isolated from rivers.</title>
        <authorList>
            <person name="Lu H."/>
        </authorList>
    </citation>
    <scope>NUCLEOTIDE SEQUENCE [LARGE SCALE GENOMIC DNA]</scope>
    <source>
        <strain evidence="1 2">DXS10W</strain>
    </source>
</reference>
<name>A0ABT5IE01_9CAUL</name>
<accession>A0ABT5IE01</accession>
<keyword evidence="2" id="KW-1185">Reference proteome</keyword>
<evidence type="ECO:0000313" key="1">
    <source>
        <dbReference type="EMBL" id="MDC7694416.1"/>
    </source>
</evidence>